<gene>
    <name evidence="6" type="ORF">WQQ_13010</name>
</gene>
<evidence type="ECO:0000256" key="1">
    <source>
        <dbReference type="ARBA" id="ARBA00007730"/>
    </source>
</evidence>
<dbReference type="PATRIC" id="fig|1172194.4.peg.1251"/>
<organism evidence="6 7">
    <name type="scientific">Hydrocarboniphaga effusa AP103</name>
    <dbReference type="NCBI Taxonomy" id="1172194"/>
    <lineage>
        <taxon>Bacteria</taxon>
        <taxon>Pseudomonadati</taxon>
        <taxon>Pseudomonadota</taxon>
        <taxon>Gammaproteobacteria</taxon>
        <taxon>Nevskiales</taxon>
        <taxon>Nevskiaceae</taxon>
        <taxon>Hydrocarboniphaga</taxon>
    </lineage>
</organism>
<name>I7ZGY4_9GAMM</name>
<dbReference type="SUPFAM" id="SSF51197">
    <property type="entry name" value="Clavaminate synthase-like"/>
    <property type="match status" value="1"/>
</dbReference>
<evidence type="ECO:0000313" key="6">
    <source>
        <dbReference type="EMBL" id="EIT71164.1"/>
    </source>
</evidence>
<evidence type="ECO:0000259" key="5">
    <source>
        <dbReference type="Pfam" id="PF05118"/>
    </source>
</evidence>
<feature type="transmembrane region" description="Helical" evidence="4">
    <location>
        <begin position="6"/>
        <end position="22"/>
    </location>
</feature>
<dbReference type="PANTHER" id="PTHR46332:SF5">
    <property type="entry name" value="ASPARTATE BETA-HYDROXYLASE DOMAIN CONTAINING 2"/>
    <property type="match status" value="1"/>
</dbReference>
<comment type="caution">
    <text evidence="6">The sequence shown here is derived from an EMBL/GenBank/DDBJ whole genome shotgun (WGS) entry which is preliminary data.</text>
</comment>
<keyword evidence="4" id="KW-1133">Transmembrane helix</keyword>
<evidence type="ECO:0000313" key="7">
    <source>
        <dbReference type="Proteomes" id="UP000003704"/>
    </source>
</evidence>
<reference evidence="6 7" key="1">
    <citation type="journal article" date="2012" name="J. Bacteriol.">
        <title>Genome Sequence of n-Alkane-Degrading Hydrocarboniphaga effusa Strain AP103T (ATCC BAA-332T).</title>
        <authorList>
            <person name="Chang H.K."/>
            <person name="Zylstra G.J."/>
            <person name="Chae J.C."/>
        </authorList>
    </citation>
    <scope>NUCLEOTIDE SEQUENCE [LARGE SCALE GENOMIC DNA]</scope>
    <source>
        <strain evidence="6 7">AP103</strain>
    </source>
</reference>
<protein>
    <submittedName>
        <fullName evidence="6">Beta-hydroxylase, aspartyl/asparaginyl family</fullName>
    </submittedName>
</protein>
<dbReference type="GO" id="GO:0051213">
    <property type="term" value="F:dioxygenase activity"/>
    <property type="evidence" value="ECO:0007669"/>
    <property type="project" value="UniProtKB-KW"/>
</dbReference>
<feature type="transmembrane region" description="Helical" evidence="4">
    <location>
        <begin position="280"/>
        <end position="300"/>
    </location>
</feature>
<evidence type="ECO:0000256" key="4">
    <source>
        <dbReference type="SAM" id="Phobius"/>
    </source>
</evidence>
<feature type="domain" description="Aspartyl/asparaginy/proline hydroxylase" evidence="5">
    <location>
        <begin position="71"/>
        <end position="222"/>
    </location>
</feature>
<proteinExistence type="inferred from homology"/>
<dbReference type="Gene3D" id="2.60.120.330">
    <property type="entry name" value="B-lactam Antibiotic, Isopenicillin N Synthase, Chain"/>
    <property type="match status" value="1"/>
</dbReference>
<accession>I7ZGY4</accession>
<dbReference type="Proteomes" id="UP000003704">
    <property type="component" value="Unassembled WGS sequence"/>
</dbReference>
<keyword evidence="2" id="KW-0223">Dioxygenase</keyword>
<evidence type="ECO:0000256" key="3">
    <source>
        <dbReference type="ARBA" id="ARBA00023002"/>
    </source>
</evidence>
<dbReference type="STRING" id="1172194.WQQ_13010"/>
<keyword evidence="4" id="KW-0812">Transmembrane</keyword>
<dbReference type="InterPro" id="IPR051821">
    <property type="entry name" value="Asp/Asn_beta-hydroxylase"/>
</dbReference>
<evidence type="ECO:0000256" key="2">
    <source>
        <dbReference type="ARBA" id="ARBA00022964"/>
    </source>
</evidence>
<keyword evidence="4" id="KW-0472">Membrane</keyword>
<sequence length="301" mass="34539">MPTLIAVFVLYVSCIAFVRLRNRAHLNWGRQLTDFSTFMVPFNIPAYLLSRVPLSARTPLSSLPQLRVLQDNWQTIRDEALALYGDGHIAVKTDLPGSSFYKNDRWKSFYLKVYDHELPSARALAPKTLALIEQVPDMNLALFAVLMPGKRLGQHADPFALSLRYSLGLSTPNSERCGLMINGEHYVWRDGDAILFDETYLHAAYNDTQTPRIILMTDIDRPLRLAWVQKLYYRFGRFFNGLFYIDNLDSSRSGVGNRLWGPVTRYKATMRGLKDRNRRLYKSGKLLLYAVLIGLVVNWAL</sequence>
<comment type="similarity">
    <text evidence="1">Belongs to the aspartyl/asparaginyl beta-hydroxylase family.</text>
</comment>
<dbReference type="PANTHER" id="PTHR46332">
    <property type="entry name" value="ASPARTATE BETA-HYDROXYLASE DOMAIN-CONTAINING PROTEIN 2"/>
    <property type="match status" value="1"/>
</dbReference>
<keyword evidence="3" id="KW-0560">Oxidoreductase</keyword>
<dbReference type="RefSeq" id="WP_007184255.1">
    <property type="nucleotide sequence ID" value="NZ_AKGD01000001.1"/>
</dbReference>
<dbReference type="InterPro" id="IPR027443">
    <property type="entry name" value="IPNS-like_sf"/>
</dbReference>
<dbReference type="Pfam" id="PF05118">
    <property type="entry name" value="Asp_Arg_Hydrox"/>
    <property type="match status" value="1"/>
</dbReference>
<dbReference type="OrthoDB" id="21665at2"/>
<dbReference type="InterPro" id="IPR007803">
    <property type="entry name" value="Asp/Arg/Pro-Hydrxlase"/>
</dbReference>
<keyword evidence="7" id="KW-1185">Reference proteome</keyword>
<dbReference type="AlphaFoldDB" id="I7ZGY4"/>
<dbReference type="EMBL" id="AKGD01000001">
    <property type="protein sequence ID" value="EIT71164.1"/>
    <property type="molecule type" value="Genomic_DNA"/>
</dbReference>